<dbReference type="AlphaFoldDB" id="Q4N168"/>
<feature type="transmembrane region" description="Helical" evidence="1">
    <location>
        <begin position="473"/>
        <end position="499"/>
    </location>
</feature>
<dbReference type="STRING" id="5875.Q4N168"/>
<dbReference type="PANTHER" id="PTHR21329:SF3">
    <property type="entry name" value="PHOSPHATIDYLINOSITOL N-ACETYLGLUCOSAMINYLTRANSFERASE SUBUNIT Q"/>
    <property type="match status" value="1"/>
</dbReference>
<dbReference type="InParanoid" id="Q4N168"/>
<evidence type="ECO:0000313" key="2">
    <source>
        <dbReference type="EMBL" id="EAN32235.1"/>
    </source>
</evidence>
<feature type="transmembrane region" description="Helical" evidence="1">
    <location>
        <begin position="194"/>
        <end position="218"/>
    </location>
</feature>
<feature type="transmembrane region" description="Helical" evidence="1">
    <location>
        <begin position="401"/>
        <end position="424"/>
    </location>
</feature>
<dbReference type="VEuPathDB" id="PiroplasmaDB:TpMuguga_04g00881"/>
<protein>
    <submittedName>
        <fullName evidence="2">Uncharacterized protein</fullName>
    </submittedName>
</protein>
<evidence type="ECO:0000313" key="3">
    <source>
        <dbReference type="Proteomes" id="UP000001949"/>
    </source>
</evidence>
<accession>Q4N168</accession>
<keyword evidence="1" id="KW-1133">Transmembrane helix</keyword>
<dbReference type="EMBL" id="AAGK01000004">
    <property type="protein sequence ID" value="EAN32235.1"/>
    <property type="molecule type" value="Genomic_DNA"/>
</dbReference>
<name>Q4N168_THEPA</name>
<reference evidence="2 3" key="1">
    <citation type="journal article" date="2005" name="Science">
        <title>Genome sequence of Theileria parva, a bovine pathogen that transforms lymphocytes.</title>
        <authorList>
            <person name="Gardner M.J."/>
            <person name="Bishop R."/>
            <person name="Shah T."/>
            <person name="de Villiers E.P."/>
            <person name="Carlton J.M."/>
            <person name="Hall N."/>
            <person name="Ren Q."/>
            <person name="Paulsen I.T."/>
            <person name="Pain A."/>
            <person name="Berriman M."/>
            <person name="Wilson R.J.M."/>
            <person name="Sato S."/>
            <person name="Ralph S.A."/>
            <person name="Mann D.J."/>
            <person name="Xiong Z."/>
            <person name="Shallom S.J."/>
            <person name="Weidman J."/>
            <person name="Jiang L."/>
            <person name="Lynn J."/>
            <person name="Weaver B."/>
            <person name="Shoaibi A."/>
            <person name="Domingo A.R."/>
            <person name="Wasawo D."/>
            <person name="Crabtree J."/>
            <person name="Wortman J.R."/>
            <person name="Haas B."/>
            <person name="Angiuoli S.V."/>
            <person name="Creasy T.H."/>
            <person name="Lu C."/>
            <person name="Suh B."/>
            <person name="Silva J.C."/>
            <person name="Utterback T.R."/>
            <person name="Feldblyum T.V."/>
            <person name="Pertea M."/>
            <person name="Allen J."/>
            <person name="Nierman W.C."/>
            <person name="Taracha E.L.N."/>
            <person name="Salzberg S.L."/>
            <person name="White O.R."/>
            <person name="Fitzhugh H.A."/>
            <person name="Morzaria S."/>
            <person name="Venter J.C."/>
            <person name="Fraser C.M."/>
            <person name="Nene V."/>
        </authorList>
    </citation>
    <scope>NUCLEOTIDE SEQUENCE [LARGE SCALE GENOMIC DNA]</scope>
    <source>
        <strain evidence="2 3">Muguga</strain>
    </source>
</reference>
<keyword evidence="1" id="KW-0812">Transmembrane</keyword>
<keyword evidence="1" id="KW-0472">Membrane</keyword>
<sequence length="581" mass="67870">MKGSGAFNLFLPQDLLGDNSRDYNDCLLLGWEGIKGQFFIIDAYTPSDKLTKILDSVKKDSKLENVTWMKNGLQLFENFRLNISRDKDRVSSLSVTDKSTGNNVQNVVVFVYKNYFFDPKCSGLFENLKPNPEKLKDCSDPNCDIGPCLLLATSIRNYVNTMLDTYLIDHGRPCDLRFINSFNRKPNFLSNLTFIVYLILVKFTFCLSFFTHLVLTFLNRIAGRLFKVLKFIPKYSQFFSLLINRLTTLSQWHISYKELLSKTKMGEYFVLRNELMNFAFSFYFSLAVGFVEFFLYKKLVFEKFNHYKILCKSHYVEKLKALFYYLTTKIFIYIKLNNEVSASLAKFVVNKVIVWRYLGEKLEPFREFLLKALEYSALLGVAAQASVLYDLFSFETLHLYYLYYIMLSIMSYSQKYLYTLLHLFKGKKWNTLKSVLDTTEFTKEQLFIGVVFFVIFALNYPTIWIFYISSVTLLAPILLVKVFLLSIVELLSGLPYYVLAYNALPNKYAEGIYFKKINCKLHPKFISSVFFHGLKPVGLNGLYLRVVPTKISLVKYTEDVKRRLWENLQLISPPNILRFLS</sequence>
<dbReference type="KEGG" id="tpv:TP04_0881"/>
<feature type="transmembrane region" description="Helical" evidence="1">
    <location>
        <begin position="275"/>
        <end position="296"/>
    </location>
</feature>
<feature type="transmembrane region" description="Helical" evidence="1">
    <location>
        <begin position="445"/>
        <end position="467"/>
    </location>
</feature>
<dbReference type="Proteomes" id="UP000001949">
    <property type="component" value="Unassembled WGS sequence"/>
</dbReference>
<dbReference type="eggNOG" id="KOG1183">
    <property type="taxonomic scope" value="Eukaryota"/>
</dbReference>
<evidence type="ECO:0000256" key="1">
    <source>
        <dbReference type="SAM" id="Phobius"/>
    </source>
</evidence>
<dbReference type="OMA" id="YPTIWIF"/>
<keyword evidence="3" id="KW-1185">Reference proteome</keyword>
<comment type="caution">
    <text evidence="2">The sequence shown here is derived from an EMBL/GenBank/DDBJ whole genome shotgun (WGS) entry which is preliminary data.</text>
</comment>
<dbReference type="GO" id="GO:0006506">
    <property type="term" value="P:GPI anchor biosynthetic process"/>
    <property type="evidence" value="ECO:0007669"/>
    <property type="project" value="InterPro"/>
</dbReference>
<organism evidence="2 3">
    <name type="scientific">Theileria parva</name>
    <name type="common">East coast fever infection agent</name>
    <dbReference type="NCBI Taxonomy" id="5875"/>
    <lineage>
        <taxon>Eukaryota</taxon>
        <taxon>Sar</taxon>
        <taxon>Alveolata</taxon>
        <taxon>Apicomplexa</taxon>
        <taxon>Aconoidasida</taxon>
        <taxon>Piroplasmida</taxon>
        <taxon>Theileriidae</taxon>
        <taxon>Theileria</taxon>
    </lineage>
</organism>
<dbReference type="PANTHER" id="PTHR21329">
    <property type="entry name" value="PHOSPHATIDYLINOSITOL N-ACETYLGLUCOSAMINYLTRANSFERASE SUBUNIT Q-RELATED"/>
    <property type="match status" value="1"/>
</dbReference>
<dbReference type="InterPro" id="IPR007720">
    <property type="entry name" value="PigQ/GPI1"/>
</dbReference>
<proteinExistence type="predicted"/>
<dbReference type="GO" id="GO:0016020">
    <property type="term" value="C:membrane"/>
    <property type="evidence" value="ECO:0007669"/>
    <property type="project" value="InterPro"/>
</dbReference>
<dbReference type="GO" id="GO:0005783">
    <property type="term" value="C:endoplasmic reticulum"/>
    <property type="evidence" value="ECO:0007669"/>
    <property type="project" value="TreeGrafter"/>
</dbReference>
<dbReference type="GeneID" id="3500580"/>
<gene>
    <name evidence="2" type="ordered locus">TP04_0881</name>
</gene>
<dbReference type="Pfam" id="PF05024">
    <property type="entry name" value="Gpi1"/>
    <property type="match status" value="1"/>
</dbReference>